<dbReference type="InterPro" id="IPR005324">
    <property type="entry name" value="Ribosomal_uS5_C"/>
</dbReference>
<dbReference type="AlphaFoldDB" id="A0A0L0MKE7"/>
<comment type="subunit">
    <text evidence="7 8">Part of the 30S ribosomal subunit. Contacts proteins S4 and S8.</text>
</comment>
<dbReference type="HAMAP" id="MF_01307_B">
    <property type="entry name" value="Ribosomal_uS5_B"/>
    <property type="match status" value="1"/>
</dbReference>
<proteinExistence type="inferred from homology"/>
<evidence type="ECO:0000256" key="2">
    <source>
        <dbReference type="ARBA" id="ARBA00022730"/>
    </source>
</evidence>
<evidence type="ECO:0000256" key="7">
    <source>
        <dbReference type="ARBA" id="ARBA00062000"/>
    </source>
</evidence>
<dbReference type="InterPro" id="IPR013810">
    <property type="entry name" value="Ribosomal_uS5_N"/>
</dbReference>
<keyword evidence="2 8" id="KW-0699">rRNA-binding</keyword>
<dbReference type="InterPro" id="IPR014721">
    <property type="entry name" value="Ribsml_uS5_D2-typ_fold_subgr"/>
</dbReference>
<dbReference type="Pfam" id="PF00333">
    <property type="entry name" value="Ribosomal_S5"/>
    <property type="match status" value="1"/>
</dbReference>
<keyword evidence="4 8" id="KW-0689">Ribosomal protein</keyword>
<evidence type="ECO:0000256" key="3">
    <source>
        <dbReference type="ARBA" id="ARBA00022884"/>
    </source>
</evidence>
<evidence type="ECO:0000256" key="8">
    <source>
        <dbReference type="HAMAP-Rule" id="MF_01307"/>
    </source>
</evidence>
<dbReference type="FunFam" id="3.30.160.20:FF:000001">
    <property type="entry name" value="30S ribosomal protein S5"/>
    <property type="match status" value="1"/>
</dbReference>
<dbReference type="PATRIC" id="fig|198422.3.peg.73"/>
<dbReference type="GO" id="GO:0003735">
    <property type="term" value="F:structural constituent of ribosome"/>
    <property type="evidence" value="ECO:0007669"/>
    <property type="project" value="UniProtKB-UniRule"/>
</dbReference>
<comment type="caution">
    <text evidence="11">The sequence shown here is derived from an EMBL/GenBank/DDBJ whole genome shotgun (WGS) entry which is preliminary data.</text>
</comment>
<dbReference type="Gene3D" id="3.30.160.20">
    <property type="match status" value="1"/>
</dbReference>
<sequence>MISMKKEMIYEKKTFLEEKVIKINRITKVVKGGRRFRFSALVVVGDKKGKIGFATGKALEVSDAIKKALEKAKKKLINISLFGSTIPHEVIGNFGASKVFLKPVSKGKGIIAGGKAARTVFELAGVNDISSKIFGSRTSVNVLKALIKGLKNLRSLKDVSKLRGVTLNNRFKGITK</sequence>
<evidence type="ECO:0000256" key="4">
    <source>
        <dbReference type="ARBA" id="ARBA00022980"/>
    </source>
</evidence>
<comment type="function">
    <text evidence="8">With S4 and S12 plays an important role in translational accuracy.</text>
</comment>
<evidence type="ECO:0000256" key="1">
    <source>
        <dbReference type="ARBA" id="ARBA00008945"/>
    </source>
</evidence>
<evidence type="ECO:0000256" key="9">
    <source>
        <dbReference type="RuleBase" id="RU003823"/>
    </source>
</evidence>
<dbReference type="GO" id="GO:0042254">
    <property type="term" value="P:ribosome biogenesis"/>
    <property type="evidence" value="ECO:0007669"/>
    <property type="project" value="UniProtKB-ARBA"/>
</dbReference>
<dbReference type="EMBL" id="JPSQ01000002">
    <property type="protein sequence ID" value="KND62775.1"/>
    <property type="molecule type" value="Genomic_DNA"/>
</dbReference>
<dbReference type="NCBIfam" id="TIGR01021">
    <property type="entry name" value="rpsE_bact"/>
    <property type="match status" value="1"/>
</dbReference>
<gene>
    <name evidence="8 11" type="primary">rpsE</name>
    <name evidence="11" type="ORF">AlmWB_00290</name>
</gene>
<dbReference type="Proteomes" id="UP000037086">
    <property type="component" value="Unassembled WGS sequence"/>
</dbReference>
<dbReference type="PROSITE" id="PS50881">
    <property type="entry name" value="S5_DSRBD"/>
    <property type="match status" value="1"/>
</dbReference>
<evidence type="ECO:0000313" key="12">
    <source>
        <dbReference type="Proteomes" id="UP000037086"/>
    </source>
</evidence>
<dbReference type="PANTHER" id="PTHR48277">
    <property type="entry name" value="MITOCHONDRIAL RIBOSOMAL PROTEIN S5"/>
    <property type="match status" value="1"/>
</dbReference>
<dbReference type="PROSITE" id="PS00585">
    <property type="entry name" value="RIBOSOMAL_S5"/>
    <property type="match status" value="1"/>
</dbReference>
<dbReference type="InterPro" id="IPR018192">
    <property type="entry name" value="Ribosomal_uS5_N_CS"/>
</dbReference>
<dbReference type="FunFam" id="3.30.230.10:FF:000002">
    <property type="entry name" value="30S ribosomal protein S5"/>
    <property type="match status" value="1"/>
</dbReference>
<keyword evidence="3 8" id="KW-0694">RNA-binding</keyword>
<protein>
    <recommendedName>
        <fullName evidence="6 8">Small ribosomal subunit protein uS5</fullName>
    </recommendedName>
</protein>
<feature type="domain" description="S5 DRBM" evidence="10">
    <location>
        <begin position="16"/>
        <end position="79"/>
    </location>
</feature>
<reference evidence="11 12" key="1">
    <citation type="journal article" date="2015" name="BMC Microbiol.">
        <title>'Candidatus Phytoplasma phoenicium' associated with almond witches'-broom disease: from draft genome to genetic diversity among strain populations.</title>
        <authorList>
            <person name="Quaglino F."/>
            <person name="Kube M."/>
            <person name="Jawhari M."/>
            <person name="Abou-Jawdah Y."/>
            <person name="Siewert C."/>
            <person name="Choueiri E."/>
            <person name="Sobh H."/>
            <person name="Casati P."/>
            <person name="Tedeschi R."/>
            <person name="Molino Lova M."/>
            <person name="Alma A."/>
            <person name="Bianco P.A."/>
        </authorList>
    </citation>
    <scope>NUCLEOTIDE SEQUENCE [LARGE SCALE GENOMIC DNA]</scope>
    <source>
        <strain evidence="11 12">SA213</strain>
    </source>
</reference>
<dbReference type="GO" id="GO:0015935">
    <property type="term" value="C:small ribosomal subunit"/>
    <property type="evidence" value="ECO:0007669"/>
    <property type="project" value="InterPro"/>
</dbReference>
<comment type="domain">
    <text evidence="8">The N-terminal domain interacts with the head of the 30S subunit; the C-terminal domain interacts with the body and contacts protein S4. The interaction surface between S4 and S5 is involved in control of translational fidelity.</text>
</comment>
<evidence type="ECO:0000256" key="6">
    <source>
        <dbReference type="ARBA" id="ARBA00035255"/>
    </source>
</evidence>
<dbReference type="GO" id="GO:0005737">
    <property type="term" value="C:cytoplasm"/>
    <property type="evidence" value="ECO:0007669"/>
    <property type="project" value="UniProtKB-ARBA"/>
</dbReference>
<organism evidence="11 12">
    <name type="scientific">Candidatus Phytoplasma phoenicium</name>
    <dbReference type="NCBI Taxonomy" id="198422"/>
    <lineage>
        <taxon>Bacteria</taxon>
        <taxon>Bacillati</taxon>
        <taxon>Mycoplasmatota</taxon>
        <taxon>Mollicutes</taxon>
        <taxon>Acholeplasmatales</taxon>
        <taxon>Acholeplasmataceae</taxon>
        <taxon>Candidatus Phytoplasma</taxon>
        <taxon>16SrIX (Pigeon pea witches'-broom group)</taxon>
    </lineage>
</organism>
<comment type="function">
    <text evidence="8">Located at the back of the 30S subunit body where it stabilizes the conformation of the head with respect to the body.</text>
</comment>
<name>A0A0L0MKE7_9MOLU</name>
<keyword evidence="12" id="KW-1185">Reference proteome</keyword>
<evidence type="ECO:0000256" key="5">
    <source>
        <dbReference type="ARBA" id="ARBA00023274"/>
    </source>
</evidence>
<dbReference type="SUPFAM" id="SSF54768">
    <property type="entry name" value="dsRNA-binding domain-like"/>
    <property type="match status" value="1"/>
</dbReference>
<dbReference type="InterPro" id="IPR000851">
    <property type="entry name" value="Ribosomal_uS5"/>
</dbReference>
<dbReference type="GO" id="GO:0019843">
    <property type="term" value="F:rRNA binding"/>
    <property type="evidence" value="ECO:0007669"/>
    <property type="project" value="UniProtKB-UniRule"/>
</dbReference>
<dbReference type="GO" id="GO:0006412">
    <property type="term" value="P:translation"/>
    <property type="evidence" value="ECO:0007669"/>
    <property type="project" value="UniProtKB-UniRule"/>
</dbReference>
<dbReference type="PANTHER" id="PTHR48277:SF1">
    <property type="entry name" value="MITOCHONDRIAL RIBOSOMAL PROTEIN S5"/>
    <property type="match status" value="1"/>
</dbReference>
<evidence type="ECO:0000259" key="10">
    <source>
        <dbReference type="PROSITE" id="PS50881"/>
    </source>
</evidence>
<accession>A0A0L0MKE7</accession>
<dbReference type="Pfam" id="PF03719">
    <property type="entry name" value="Ribosomal_S5_C"/>
    <property type="match status" value="1"/>
</dbReference>
<evidence type="ECO:0000313" key="11">
    <source>
        <dbReference type="EMBL" id="KND62775.1"/>
    </source>
</evidence>
<comment type="similarity">
    <text evidence="1 8 9">Belongs to the universal ribosomal protein uS5 family.</text>
</comment>
<dbReference type="SUPFAM" id="SSF54211">
    <property type="entry name" value="Ribosomal protein S5 domain 2-like"/>
    <property type="match status" value="1"/>
</dbReference>
<dbReference type="Gene3D" id="3.30.230.10">
    <property type="match status" value="1"/>
</dbReference>
<keyword evidence="5 8" id="KW-0687">Ribonucleoprotein</keyword>
<dbReference type="InterPro" id="IPR005712">
    <property type="entry name" value="Ribosomal_uS5_bac-type"/>
</dbReference>
<dbReference type="InterPro" id="IPR020568">
    <property type="entry name" value="Ribosomal_Su5_D2-typ_SF"/>
</dbReference>